<keyword evidence="1" id="KW-0802">TPR repeat</keyword>
<dbReference type="EMBL" id="CP029822">
    <property type="protein sequence ID" value="AZS51780.1"/>
    <property type="molecule type" value="Genomic_DNA"/>
</dbReference>
<feature type="repeat" description="TPR" evidence="1">
    <location>
        <begin position="490"/>
        <end position="523"/>
    </location>
</feature>
<accession>A0A451EPP3</accession>
<dbReference type="AlphaFoldDB" id="A0A451EPP3"/>
<dbReference type="Pfam" id="PF14559">
    <property type="entry name" value="TPR_19"/>
    <property type="match status" value="1"/>
</dbReference>
<sequence>MKRLSFLPCALAFFVGGCNLLTNKQPIDKPASSALQPAQEEKTRPFTKDTLSALLIAEFADRRGDFEKTLSIYVEQAKKTNDPNVAKRAYEIASFLENHAEQLDMAMLWAKTAPNSEQANRAALFELSRNNMTDDIAPYLEKVFTQTHTLDFLLLDNNVLPAESYPQLINYIDQLSIKYPNNNRLTYTKAALLSSNKEPQKALITLNTLPTNIQQQSEVILLKTYLLQRTGKTEESIALLNKEIKNTSQNKQLRLNLAHRLISDGKLVEAKQQFLLLTQQYPTDEDIRFALVLVCLETQQWDEAINYLNIMLEHGVNPSVVYFYLASAYDNKGEKEKALSYYQQVNDEENFLNATANAAKILFEQNKTKEAQQYLAKARKDQPAFSTPLYLFEVEALQNQNKLSTAWQLINQAIKADPKNTSLYYSRALLAEKSNNIAQAEKDLRYIIRLEPNNDSAINALGYILTEKTTRYREALQLIKQAYSLNPTNPATLDSMGWVYYKLGKLTEAQEYLQQAYDNYPDPDIAAHLGEVLWKLNDKEQAKAIWSKALEENPQHTTILDTIKRLTGSKEL</sequence>
<keyword evidence="3" id="KW-1185">Reference proteome</keyword>
<dbReference type="Pfam" id="PF13174">
    <property type="entry name" value="TPR_6"/>
    <property type="match status" value="1"/>
</dbReference>
<dbReference type="PROSITE" id="PS51257">
    <property type="entry name" value="PROKAR_LIPOPROTEIN"/>
    <property type="match status" value="1"/>
</dbReference>
<dbReference type="SMART" id="SM00028">
    <property type="entry name" value="TPR"/>
    <property type="match status" value="6"/>
</dbReference>
<dbReference type="PANTHER" id="PTHR12558">
    <property type="entry name" value="CELL DIVISION CYCLE 16,23,27"/>
    <property type="match status" value="1"/>
</dbReference>
<dbReference type="InterPro" id="IPR019734">
    <property type="entry name" value="TPR_rpt"/>
</dbReference>
<protein>
    <submittedName>
        <fullName evidence="2">Uncharacterized protein</fullName>
    </submittedName>
</protein>
<dbReference type="KEGG" id="emo:DM558_13850"/>
<gene>
    <name evidence="2" type="ORF">DM558_13850</name>
</gene>
<evidence type="ECO:0000256" key="1">
    <source>
        <dbReference type="PROSITE-ProRule" id="PRU00339"/>
    </source>
</evidence>
<dbReference type="SUPFAM" id="SSF48452">
    <property type="entry name" value="TPR-like"/>
    <property type="match status" value="2"/>
</dbReference>
<dbReference type="PROSITE" id="PS50005">
    <property type="entry name" value="TPR"/>
    <property type="match status" value="2"/>
</dbReference>
<dbReference type="Pfam" id="PF13181">
    <property type="entry name" value="TPR_8"/>
    <property type="match status" value="1"/>
</dbReference>
<reference evidence="3" key="1">
    <citation type="submission" date="2018-06" db="EMBL/GenBank/DDBJ databases">
        <title>Complete genome of Pseudomonas insecticola strain QZS01.</title>
        <authorList>
            <person name="Wang J."/>
            <person name="Su Q."/>
        </authorList>
    </citation>
    <scope>NUCLEOTIDE SEQUENCE [LARGE SCALE GENOMIC DNA]</scope>
    <source>
        <strain evidence="3">QZS01</strain>
    </source>
</reference>
<dbReference type="RefSeq" id="WP_127164476.1">
    <property type="nucleotide sequence ID" value="NZ_CP029822.1"/>
</dbReference>
<name>A0A451EPP3_9GAMM</name>
<evidence type="ECO:0000313" key="2">
    <source>
        <dbReference type="EMBL" id="AZS51780.1"/>
    </source>
</evidence>
<evidence type="ECO:0000313" key="3">
    <source>
        <dbReference type="Proteomes" id="UP000273143"/>
    </source>
</evidence>
<feature type="repeat" description="TPR" evidence="1">
    <location>
        <begin position="421"/>
        <end position="454"/>
    </location>
</feature>
<dbReference type="InterPro" id="IPR011990">
    <property type="entry name" value="TPR-like_helical_dom_sf"/>
</dbReference>
<proteinExistence type="predicted"/>
<dbReference type="Gene3D" id="1.25.40.10">
    <property type="entry name" value="Tetratricopeptide repeat domain"/>
    <property type="match status" value="3"/>
</dbReference>
<dbReference type="Proteomes" id="UP000273143">
    <property type="component" value="Chromosome"/>
</dbReference>
<organism evidence="2 3">
    <name type="scientific">Entomomonas moraniae</name>
    <dbReference type="NCBI Taxonomy" id="2213226"/>
    <lineage>
        <taxon>Bacteria</taxon>
        <taxon>Pseudomonadati</taxon>
        <taxon>Pseudomonadota</taxon>
        <taxon>Gammaproteobacteria</taxon>
        <taxon>Pseudomonadales</taxon>
        <taxon>Pseudomonadaceae</taxon>
        <taxon>Entomomonas</taxon>
    </lineage>
</organism>
<dbReference type="PANTHER" id="PTHR12558:SF13">
    <property type="entry name" value="CELL DIVISION CYCLE PROTEIN 27 HOMOLOG"/>
    <property type="match status" value="1"/>
</dbReference>